<proteinExistence type="predicted"/>
<reference evidence="1" key="2">
    <citation type="journal article" date="2015" name="Fish Shellfish Immunol.">
        <title>Early steps in the European eel (Anguilla anguilla)-Vibrio vulnificus interaction in the gills: Role of the RtxA13 toxin.</title>
        <authorList>
            <person name="Callol A."/>
            <person name="Pajuelo D."/>
            <person name="Ebbesson L."/>
            <person name="Teles M."/>
            <person name="MacKenzie S."/>
            <person name="Amaro C."/>
        </authorList>
    </citation>
    <scope>NUCLEOTIDE SEQUENCE</scope>
</reference>
<dbReference type="EMBL" id="GBXM01057980">
    <property type="protein sequence ID" value="JAH50597.1"/>
    <property type="molecule type" value="Transcribed_RNA"/>
</dbReference>
<accession>A0A0E9TAY5</accession>
<dbReference type="AlphaFoldDB" id="A0A0E9TAY5"/>
<evidence type="ECO:0000313" key="1">
    <source>
        <dbReference type="EMBL" id="JAH50597.1"/>
    </source>
</evidence>
<reference evidence="1" key="1">
    <citation type="submission" date="2014-11" db="EMBL/GenBank/DDBJ databases">
        <authorList>
            <person name="Amaro Gonzalez C."/>
        </authorList>
    </citation>
    <scope>NUCLEOTIDE SEQUENCE</scope>
</reference>
<organism evidence="1">
    <name type="scientific">Anguilla anguilla</name>
    <name type="common">European freshwater eel</name>
    <name type="synonym">Muraena anguilla</name>
    <dbReference type="NCBI Taxonomy" id="7936"/>
    <lineage>
        <taxon>Eukaryota</taxon>
        <taxon>Metazoa</taxon>
        <taxon>Chordata</taxon>
        <taxon>Craniata</taxon>
        <taxon>Vertebrata</taxon>
        <taxon>Euteleostomi</taxon>
        <taxon>Actinopterygii</taxon>
        <taxon>Neopterygii</taxon>
        <taxon>Teleostei</taxon>
        <taxon>Anguilliformes</taxon>
        <taxon>Anguillidae</taxon>
        <taxon>Anguilla</taxon>
    </lineage>
</organism>
<name>A0A0E9TAY5_ANGAN</name>
<sequence>MEGLLFVTRLLLLLSFSLFSTLLGSL</sequence>
<protein>
    <submittedName>
        <fullName evidence="1">Uncharacterized protein</fullName>
    </submittedName>
</protein>